<dbReference type="PANTHER" id="PTHR43701">
    <property type="entry name" value="MEMBRANE TRANSPORTER PROTEIN MJ0441-RELATED"/>
    <property type="match status" value="1"/>
</dbReference>
<comment type="similarity">
    <text evidence="2 6">Belongs to the 4-toluene sulfonate uptake permease (TSUP) (TC 2.A.102) family.</text>
</comment>
<feature type="transmembrane region" description="Helical" evidence="6">
    <location>
        <begin position="273"/>
        <end position="292"/>
    </location>
</feature>
<comment type="caution">
    <text evidence="7">The sequence shown here is derived from an EMBL/GenBank/DDBJ whole genome shotgun (WGS) entry which is preliminary data.</text>
</comment>
<evidence type="ECO:0000256" key="3">
    <source>
        <dbReference type="ARBA" id="ARBA00022692"/>
    </source>
</evidence>
<dbReference type="EMBL" id="NRQY01000001">
    <property type="protein sequence ID" value="RUT67357.1"/>
    <property type="molecule type" value="Genomic_DNA"/>
</dbReference>
<keyword evidence="5 6" id="KW-0472">Membrane</keyword>
<keyword evidence="6" id="KW-1003">Cell membrane</keyword>
<evidence type="ECO:0000256" key="6">
    <source>
        <dbReference type="RuleBase" id="RU363041"/>
    </source>
</evidence>
<keyword evidence="4 6" id="KW-1133">Transmembrane helix</keyword>
<feature type="transmembrane region" description="Helical" evidence="6">
    <location>
        <begin position="41"/>
        <end position="60"/>
    </location>
</feature>
<dbReference type="Pfam" id="PF01925">
    <property type="entry name" value="TauE"/>
    <property type="match status" value="1"/>
</dbReference>
<evidence type="ECO:0000313" key="7">
    <source>
        <dbReference type="EMBL" id="RUT67357.1"/>
    </source>
</evidence>
<evidence type="ECO:0000313" key="8">
    <source>
        <dbReference type="Proteomes" id="UP000286908"/>
    </source>
</evidence>
<gene>
    <name evidence="7" type="ORF">CKG00_03095</name>
</gene>
<proteinExistence type="inferred from homology"/>
<evidence type="ECO:0000256" key="2">
    <source>
        <dbReference type="ARBA" id="ARBA00009142"/>
    </source>
</evidence>
<feature type="transmembrane region" description="Helical" evidence="6">
    <location>
        <begin position="9"/>
        <end position="35"/>
    </location>
</feature>
<dbReference type="AlphaFoldDB" id="A0A433ZZB4"/>
<dbReference type="OrthoDB" id="3431260at2"/>
<comment type="subcellular location">
    <subcellularLocation>
        <location evidence="6">Cell membrane</location>
        <topology evidence="6">Multi-pass membrane protein</topology>
    </subcellularLocation>
    <subcellularLocation>
        <location evidence="1">Membrane</location>
        <topology evidence="1">Multi-pass membrane protein</topology>
    </subcellularLocation>
</comment>
<protein>
    <recommendedName>
        <fullName evidence="6">Probable membrane transporter protein</fullName>
    </recommendedName>
</protein>
<dbReference type="GO" id="GO:0005886">
    <property type="term" value="C:plasma membrane"/>
    <property type="evidence" value="ECO:0007669"/>
    <property type="project" value="UniProtKB-SubCell"/>
</dbReference>
<feature type="transmembrane region" description="Helical" evidence="6">
    <location>
        <begin position="72"/>
        <end position="89"/>
    </location>
</feature>
<accession>A0A433ZZB4</accession>
<dbReference type="Proteomes" id="UP000286908">
    <property type="component" value="Unassembled WGS sequence"/>
</dbReference>
<feature type="transmembrane region" description="Helical" evidence="6">
    <location>
        <begin position="109"/>
        <end position="127"/>
    </location>
</feature>
<organism evidence="7 8">
    <name type="scientific">Morganella morganii</name>
    <name type="common">Proteus morganii</name>
    <dbReference type="NCBI Taxonomy" id="582"/>
    <lineage>
        <taxon>Bacteria</taxon>
        <taxon>Pseudomonadati</taxon>
        <taxon>Pseudomonadota</taxon>
        <taxon>Gammaproteobacteria</taxon>
        <taxon>Enterobacterales</taxon>
        <taxon>Morganellaceae</taxon>
        <taxon>Morganella</taxon>
    </lineage>
</organism>
<feature type="transmembrane region" description="Helical" evidence="6">
    <location>
        <begin position="239"/>
        <end position="261"/>
    </location>
</feature>
<sequence length="293" mass="30627">MQKRTPRGLFIVGVTIILSGAGSVFLLLFVCGYLVGSTTVLFGFGFGGGFFIVPLLYALLTATADSHTAASAMHIAVATSTGVMIFSSSMATLRQHRAGMINWSQVRPLAGYIAAGAVAGALLAISVQGIWVKWLFISYLAITISDSIFRPGFMTPSASHLRGMSAGTTAAAGTVIGVVAAFLGVGGSVMTVPLMRRRGAEMAQAAAMANPLSLPVALTGTLTYILLARHETAEFGSGFAGYVDIPAFILLIAGSWLGQKLSAPLIGRIPDKLYAKSYLVLLIFVLVVMVFVQ</sequence>
<evidence type="ECO:0000256" key="4">
    <source>
        <dbReference type="ARBA" id="ARBA00022989"/>
    </source>
</evidence>
<evidence type="ECO:0000256" key="1">
    <source>
        <dbReference type="ARBA" id="ARBA00004141"/>
    </source>
</evidence>
<dbReference type="PANTHER" id="PTHR43701:SF2">
    <property type="entry name" value="MEMBRANE TRANSPORTER PROTEIN YJNA-RELATED"/>
    <property type="match status" value="1"/>
</dbReference>
<name>A0A433ZZB4_MORMO</name>
<dbReference type="InterPro" id="IPR051598">
    <property type="entry name" value="TSUP/Inactive_protease-like"/>
</dbReference>
<feature type="transmembrane region" description="Helical" evidence="6">
    <location>
        <begin position="173"/>
        <end position="195"/>
    </location>
</feature>
<keyword evidence="3 6" id="KW-0812">Transmembrane</keyword>
<reference evidence="7 8" key="1">
    <citation type="submission" date="2017-08" db="EMBL/GenBank/DDBJ databases">
        <title>Draft genome sequence of pheromone producing symbiont Morganella morganii, of the female New Zealand grass grub Costelytra giveni.</title>
        <authorList>
            <person name="Laugraud A."/>
            <person name="Young S.D."/>
            <person name="Hurst M.H."/>
        </authorList>
    </citation>
    <scope>NUCLEOTIDE SEQUENCE [LARGE SCALE GENOMIC DNA]</scope>
    <source>
        <strain evidence="7 8">MMsCG</strain>
    </source>
</reference>
<evidence type="ECO:0000256" key="5">
    <source>
        <dbReference type="ARBA" id="ARBA00023136"/>
    </source>
</evidence>
<dbReference type="InterPro" id="IPR002781">
    <property type="entry name" value="TM_pro_TauE-like"/>
</dbReference>
<feature type="transmembrane region" description="Helical" evidence="6">
    <location>
        <begin position="207"/>
        <end position="227"/>
    </location>
</feature>